<evidence type="ECO:0008006" key="4">
    <source>
        <dbReference type="Google" id="ProtNLM"/>
    </source>
</evidence>
<dbReference type="AlphaFoldDB" id="A0A922MLU9"/>
<accession>A0A922MLU9</accession>
<organism evidence="2 3">
    <name type="scientific">Spodoptera exigua</name>
    <name type="common">Beet armyworm</name>
    <name type="synonym">Noctua fulgens</name>
    <dbReference type="NCBI Taxonomy" id="7107"/>
    <lineage>
        <taxon>Eukaryota</taxon>
        <taxon>Metazoa</taxon>
        <taxon>Ecdysozoa</taxon>
        <taxon>Arthropoda</taxon>
        <taxon>Hexapoda</taxon>
        <taxon>Insecta</taxon>
        <taxon>Pterygota</taxon>
        <taxon>Neoptera</taxon>
        <taxon>Endopterygota</taxon>
        <taxon>Lepidoptera</taxon>
        <taxon>Glossata</taxon>
        <taxon>Ditrysia</taxon>
        <taxon>Noctuoidea</taxon>
        <taxon>Noctuidae</taxon>
        <taxon>Amphipyrinae</taxon>
        <taxon>Spodoptera</taxon>
    </lineage>
</organism>
<evidence type="ECO:0000313" key="3">
    <source>
        <dbReference type="Proteomes" id="UP000814243"/>
    </source>
</evidence>
<gene>
    <name evidence="2" type="ORF">HF086_003599</name>
</gene>
<evidence type="ECO:0000256" key="1">
    <source>
        <dbReference type="SAM" id="SignalP"/>
    </source>
</evidence>
<reference evidence="2" key="1">
    <citation type="journal article" date="2021" name="G3 (Bethesda)">
        <title>Genome and transcriptome analysis of the beet armyworm Spodoptera exigua reveals targets for pest control. .</title>
        <authorList>
            <person name="Simon S."/>
            <person name="Breeschoten T."/>
            <person name="Jansen H.J."/>
            <person name="Dirks R.P."/>
            <person name="Schranz M.E."/>
            <person name="Ros V.I.D."/>
        </authorList>
    </citation>
    <scope>NUCLEOTIDE SEQUENCE</scope>
    <source>
        <strain evidence="2">TB_SE_WUR_2020</strain>
    </source>
</reference>
<name>A0A922MLU9_SPOEX</name>
<feature type="chain" id="PRO_5037182509" description="Secreted protein" evidence="1">
    <location>
        <begin position="16"/>
        <end position="68"/>
    </location>
</feature>
<proteinExistence type="predicted"/>
<comment type="caution">
    <text evidence="2">The sequence shown here is derived from an EMBL/GenBank/DDBJ whole genome shotgun (WGS) entry which is preliminary data.</text>
</comment>
<dbReference type="Proteomes" id="UP000814243">
    <property type="component" value="Unassembled WGS sequence"/>
</dbReference>
<evidence type="ECO:0000313" key="2">
    <source>
        <dbReference type="EMBL" id="KAH9639068.1"/>
    </source>
</evidence>
<protein>
    <recommendedName>
        <fullName evidence="4">Secreted protein</fullName>
    </recommendedName>
</protein>
<keyword evidence="1" id="KW-0732">Signal</keyword>
<dbReference type="EMBL" id="JACEFF010000357">
    <property type="protein sequence ID" value="KAH9639068.1"/>
    <property type="molecule type" value="Genomic_DNA"/>
</dbReference>
<feature type="signal peptide" evidence="1">
    <location>
        <begin position="1"/>
        <end position="15"/>
    </location>
</feature>
<sequence length="68" mass="7709">MWCVWFVACFSTVVASVVDINDTVFATLPPLYGLEEWEQCRRPGDVYCIVDAALQSREPSPTLMLLRV</sequence>